<dbReference type="AlphaFoldDB" id="A0A167EHU7"/>
<protein>
    <submittedName>
        <fullName evidence="4">Mitochondrial 54S ribosomal protein YmL11</fullName>
    </submittedName>
</protein>
<name>A0A167EHU7_9ASCO</name>
<dbReference type="InterPro" id="IPR047865">
    <property type="entry name" value="Ribosomal_uL10_bac_type"/>
</dbReference>
<dbReference type="GeneID" id="30037259"/>
<proteinExistence type="inferred from homology"/>
<evidence type="ECO:0000256" key="1">
    <source>
        <dbReference type="ARBA" id="ARBA00008889"/>
    </source>
</evidence>
<keyword evidence="3" id="KW-0687">Ribonucleoprotein</keyword>
<keyword evidence="5" id="KW-1185">Reference proteome</keyword>
<dbReference type="GO" id="GO:0003735">
    <property type="term" value="F:structural constituent of ribosome"/>
    <property type="evidence" value="ECO:0007669"/>
    <property type="project" value="EnsemblFungi"/>
</dbReference>
<dbReference type="Gene3D" id="3.30.70.1730">
    <property type="match status" value="1"/>
</dbReference>
<evidence type="ECO:0000256" key="3">
    <source>
        <dbReference type="ARBA" id="ARBA00023274"/>
    </source>
</evidence>
<evidence type="ECO:0000256" key="2">
    <source>
        <dbReference type="ARBA" id="ARBA00022980"/>
    </source>
</evidence>
<organism evidence="4 5">
    <name type="scientific">Sugiyamaella lignohabitans</name>
    <dbReference type="NCBI Taxonomy" id="796027"/>
    <lineage>
        <taxon>Eukaryota</taxon>
        <taxon>Fungi</taxon>
        <taxon>Dikarya</taxon>
        <taxon>Ascomycota</taxon>
        <taxon>Saccharomycotina</taxon>
        <taxon>Dipodascomycetes</taxon>
        <taxon>Dipodascales</taxon>
        <taxon>Trichomonascaceae</taxon>
        <taxon>Sugiyamaella</taxon>
    </lineage>
</organism>
<dbReference type="InterPro" id="IPR043141">
    <property type="entry name" value="Ribosomal_uL10-like_sf"/>
</dbReference>
<dbReference type="GO" id="GO:0005762">
    <property type="term" value="C:mitochondrial large ribosomal subunit"/>
    <property type="evidence" value="ECO:0007669"/>
    <property type="project" value="EnsemblFungi"/>
</dbReference>
<gene>
    <name evidence="4" type="primary">MRPL11</name>
    <name evidence="4" type="ORF">AWJ20_5059</name>
</gene>
<accession>A0A167EHU7</accession>
<dbReference type="Pfam" id="PF00466">
    <property type="entry name" value="Ribosomal_L10"/>
    <property type="match status" value="1"/>
</dbReference>
<sequence>MDTYTRLMRENPVVLVAHNGTLLKAEDNTLRSQIKKLGGKLVVTRSNLFNAVLRGLDHPDPASRDANKKYRFKAHPLGKLFKGPTAVIAIPELDPKKVEAIVKVLDKTNERLILLGGQVDGSALDRSGIDHFKSLPPIEQLRADLAGVLTVLGGAGLVQTLESSPKMLYLTLDAHRKNVSGESDE</sequence>
<dbReference type="EMBL" id="CP014502">
    <property type="protein sequence ID" value="ANB14102.1"/>
    <property type="molecule type" value="Genomic_DNA"/>
</dbReference>
<evidence type="ECO:0000313" key="5">
    <source>
        <dbReference type="Proteomes" id="UP000189580"/>
    </source>
</evidence>
<dbReference type="KEGG" id="slb:AWJ20_5059"/>
<reference evidence="4 5" key="1">
    <citation type="submission" date="2016-02" db="EMBL/GenBank/DDBJ databases">
        <title>Complete genome sequence and transcriptome regulation of the pentose utilising yeast Sugiyamaella lignohabitans.</title>
        <authorList>
            <person name="Bellasio M."/>
            <person name="Peymann A."/>
            <person name="Valli M."/>
            <person name="Sipitzky M."/>
            <person name="Graf A."/>
            <person name="Sauer M."/>
            <person name="Marx H."/>
            <person name="Mattanovich D."/>
        </authorList>
    </citation>
    <scope>NUCLEOTIDE SEQUENCE [LARGE SCALE GENOMIC DNA]</scope>
    <source>
        <strain evidence="4 5">CBS 10342</strain>
    </source>
</reference>
<dbReference type="InterPro" id="IPR001790">
    <property type="entry name" value="Ribosomal_uL10"/>
</dbReference>
<evidence type="ECO:0000313" key="4">
    <source>
        <dbReference type="EMBL" id="ANB14102.1"/>
    </source>
</evidence>
<dbReference type="Proteomes" id="UP000189580">
    <property type="component" value="Chromosome d"/>
</dbReference>
<keyword evidence="2 4" id="KW-0689">Ribosomal protein</keyword>
<dbReference type="RefSeq" id="XP_018736579.1">
    <property type="nucleotide sequence ID" value="XM_018882175.1"/>
</dbReference>
<dbReference type="OrthoDB" id="360689at2759"/>
<dbReference type="PANTHER" id="PTHR11560">
    <property type="entry name" value="39S RIBOSOMAL PROTEIN L10, MITOCHONDRIAL"/>
    <property type="match status" value="1"/>
</dbReference>
<comment type="similarity">
    <text evidence="1">Belongs to the universal ribosomal protein uL10 family.</text>
</comment>
<dbReference type="SUPFAM" id="SSF160369">
    <property type="entry name" value="Ribosomal protein L10-like"/>
    <property type="match status" value="1"/>
</dbReference>